<gene>
    <name evidence="1" type="ORF">S12H4_46592</name>
</gene>
<evidence type="ECO:0000313" key="1">
    <source>
        <dbReference type="EMBL" id="GAJ04064.1"/>
    </source>
</evidence>
<comment type="caution">
    <text evidence="1">The sequence shown here is derived from an EMBL/GenBank/DDBJ whole genome shotgun (WGS) entry which is preliminary data.</text>
</comment>
<name>X1TFM9_9ZZZZ</name>
<proteinExistence type="predicted"/>
<accession>X1TFM9</accession>
<dbReference type="EMBL" id="BARW01028927">
    <property type="protein sequence ID" value="GAJ04064.1"/>
    <property type="molecule type" value="Genomic_DNA"/>
</dbReference>
<feature type="non-terminal residue" evidence="1">
    <location>
        <position position="207"/>
    </location>
</feature>
<protein>
    <submittedName>
        <fullName evidence="1">Uncharacterized protein</fullName>
    </submittedName>
</protein>
<dbReference type="Gene3D" id="3.60.60.30">
    <property type="match status" value="1"/>
</dbReference>
<reference evidence="1" key="1">
    <citation type="journal article" date="2014" name="Front. Microbiol.">
        <title>High frequency of phylogenetically diverse reductive dehalogenase-homologous genes in deep subseafloor sedimentary metagenomes.</title>
        <authorList>
            <person name="Kawai M."/>
            <person name="Futagami T."/>
            <person name="Toyoda A."/>
            <person name="Takaki Y."/>
            <person name="Nishi S."/>
            <person name="Hori S."/>
            <person name="Arai W."/>
            <person name="Tsubouchi T."/>
            <person name="Morono Y."/>
            <person name="Uchiyama I."/>
            <person name="Ito T."/>
            <person name="Fujiyama A."/>
            <person name="Inagaki F."/>
            <person name="Takami H."/>
        </authorList>
    </citation>
    <scope>NUCLEOTIDE SEQUENCE</scope>
    <source>
        <strain evidence="1">Expedition CK06-06</strain>
    </source>
</reference>
<organism evidence="1">
    <name type="scientific">marine sediment metagenome</name>
    <dbReference type="NCBI Taxonomy" id="412755"/>
    <lineage>
        <taxon>unclassified sequences</taxon>
        <taxon>metagenomes</taxon>
        <taxon>ecological metagenomes</taxon>
    </lineage>
</organism>
<sequence>MFLIAGCAREAAVPVSEGYITTKEKEWLKKAYRYDKNGWIFLHIEGGPFERGFQRGYLTANEIDELLKTMAYILKFETAKDLDFFVEAAAKLFKGKVSKEYIEEMKGMVAGMEKAGKTMTFEEMLFLNGFIDICWYWWPKEKKSMEPGCSAFIATGEATADGKIVMAHNTWSGYADTQFCNIIVDIAPDKGHRILMQSWGPLIYSGT</sequence>
<dbReference type="AlphaFoldDB" id="X1TFM9"/>